<feature type="compositionally biased region" description="Polar residues" evidence="1">
    <location>
        <begin position="180"/>
        <end position="190"/>
    </location>
</feature>
<reference evidence="2 3" key="1">
    <citation type="journal article" date="2016" name="Genome Biol. Evol.">
        <title>Gene Family Evolution Reflects Adaptation to Soil Environmental Stressors in the Genome of the Collembolan Orchesella cincta.</title>
        <authorList>
            <person name="Faddeeva-Vakhrusheva A."/>
            <person name="Derks M.F."/>
            <person name="Anvar S.Y."/>
            <person name="Agamennone V."/>
            <person name="Suring W."/>
            <person name="Smit S."/>
            <person name="van Straalen N.M."/>
            <person name="Roelofs D."/>
        </authorList>
    </citation>
    <scope>NUCLEOTIDE SEQUENCE [LARGE SCALE GENOMIC DNA]</scope>
    <source>
        <tissue evidence="2">Mixed pool</tissue>
    </source>
</reference>
<accession>A0A1D2M3Q6</accession>
<dbReference type="EMBL" id="LJIJ01005027">
    <property type="protein sequence ID" value="ODM87574.1"/>
    <property type="molecule type" value="Genomic_DNA"/>
</dbReference>
<evidence type="ECO:0000313" key="3">
    <source>
        <dbReference type="Proteomes" id="UP000094527"/>
    </source>
</evidence>
<evidence type="ECO:0000313" key="2">
    <source>
        <dbReference type="EMBL" id="ODM87574.1"/>
    </source>
</evidence>
<feature type="region of interest" description="Disordered" evidence="1">
    <location>
        <begin position="178"/>
        <end position="200"/>
    </location>
</feature>
<feature type="non-terminal residue" evidence="2">
    <location>
        <position position="1"/>
    </location>
</feature>
<comment type="caution">
    <text evidence="2">The sequence shown here is derived from an EMBL/GenBank/DDBJ whole genome shotgun (WGS) entry which is preliminary data.</text>
</comment>
<sequence>TFRMADDDMVLDINKQHFGDRGTLCGEVGAIPEVPSREENVTFIDDQLNDGNGTISGSQLTDGNGPFPEKQPIEEIRTITDDRISDEKGVISNYQIREENGAAPGNQVSSEDKTLPNDKEVEENQITAANGFCRADSQVADNLQYIRSDAMNRKQEELEAHQELSQPETHVQHLDDTEMNDTNTKGQQQLHEPGNENNKTEVMPELLVDDILAEVHNEMKINYSSLLLHNLSIEPEALIYPIFEKSFQAVVRTYQSEMQRIDMDEVLN</sequence>
<dbReference type="Proteomes" id="UP000094527">
    <property type="component" value="Unassembled WGS sequence"/>
</dbReference>
<organism evidence="2 3">
    <name type="scientific">Orchesella cincta</name>
    <name type="common">Springtail</name>
    <name type="synonym">Podura cincta</name>
    <dbReference type="NCBI Taxonomy" id="48709"/>
    <lineage>
        <taxon>Eukaryota</taxon>
        <taxon>Metazoa</taxon>
        <taxon>Ecdysozoa</taxon>
        <taxon>Arthropoda</taxon>
        <taxon>Hexapoda</taxon>
        <taxon>Collembola</taxon>
        <taxon>Entomobryomorpha</taxon>
        <taxon>Entomobryoidea</taxon>
        <taxon>Orchesellidae</taxon>
        <taxon>Orchesellinae</taxon>
        <taxon>Orchesella</taxon>
    </lineage>
</organism>
<gene>
    <name evidence="2" type="ORF">Ocin01_19108</name>
</gene>
<protein>
    <submittedName>
        <fullName evidence="2">Uncharacterized protein</fullName>
    </submittedName>
</protein>
<name>A0A1D2M3Q6_ORCCI</name>
<proteinExistence type="predicted"/>
<evidence type="ECO:0000256" key="1">
    <source>
        <dbReference type="SAM" id="MobiDB-lite"/>
    </source>
</evidence>
<dbReference type="AlphaFoldDB" id="A0A1D2M3Q6"/>
<keyword evidence="3" id="KW-1185">Reference proteome</keyword>